<keyword evidence="2" id="KW-0812">Transmembrane</keyword>
<evidence type="ECO:0000313" key="3">
    <source>
        <dbReference type="EMBL" id="PQO35333.1"/>
    </source>
</evidence>
<proteinExistence type="predicted"/>
<feature type="compositionally biased region" description="Pro residues" evidence="1">
    <location>
        <begin position="97"/>
        <end position="114"/>
    </location>
</feature>
<comment type="caution">
    <text evidence="3">The sequence shown here is derived from an EMBL/GenBank/DDBJ whole genome shotgun (WGS) entry which is preliminary data.</text>
</comment>
<organism evidence="3 4">
    <name type="scientific">Blastopirellula marina</name>
    <dbReference type="NCBI Taxonomy" id="124"/>
    <lineage>
        <taxon>Bacteria</taxon>
        <taxon>Pseudomonadati</taxon>
        <taxon>Planctomycetota</taxon>
        <taxon>Planctomycetia</taxon>
        <taxon>Pirellulales</taxon>
        <taxon>Pirellulaceae</taxon>
        <taxon>Blastopirellula</taxon>
    </lineage>
</organism>
<dbReference type="EMBL" id="PUHY01000008">
    <property type="protein sequence ID" value="PQO35333.1"/>
    <property type="molecule type" value="Genomic_DNA"/>
</dbReference>
<keyword evidence="2" id="KW-0472">Membrane</keyword>
<dbReference type="AlphaFoldDB" id="A0A2S8FT27"/>
<dbReference type="RefSeq" id="WP_105329725.1">
    <property type="nucleotide sequence ID" value="NZ_PUHY01000008.1"/>
</dbReference>
<evidence type="ECO:0000313" key="4">
    <source>
        <dbReference type="Proteomes" id="UP000238322"/>
    </source>
</evidence>
<evidence type="ECO:0000256" key="2">
    <source>
        <dbReference type="SAM" id="Phobius"/>
    </source>
</evidence>
<gene>
    <name evidence="3" type="ORF">C5Y83_10935</name>
</gene>
<feature type="region of interest" description="Disordered" evidence="1">
    <location>
        <begin position="94"/>
        <end position="114"/>
    </location>
</feature>
<protein>
    <submittedName>
        <fullName evidence="3">Uncharacterized protein</fullName>
    </submittedName>
</protein>
<keyword evidence="2" id="KW-1133">Transmembrane helix</keyword>
<accession>A0A2S8FT27</accession>
<reference evidence="3 4" key="1">
    <citation type="submission" date="2018-02" db="EMBL/GenBank/DDBJ databases">
        <title>Comparative genomes isolates from brazilian mangrove.</title>
        <authorList>
            <person name="Araujo J.E."/>
            <person name="Taketani R.G."/>
            <person name="Silva M.C.P."/>
            <person name="Loureco M.V."/>
            <person name="Andreote F.D."/>
        </authorList>
    </citation>
    <scope>NUCLEOTIDE SEQUENCE [LARGE SCALE GENOMIC DNA]</scope>
    <source>
        <strain evidence="3 4">Hex-1 MGV</strain>
    </source>
</reference>
<name>A0A2S8FT27_9BACT</name>
<evidence type="ECO:0000256" key="1">
    <source>
        <dbReference type="SAM" id="MobiDB-lite"/>
    </source>
</evidence>
<feature type="transmembrane region" description="Helical" evidence="2">
    <location>
        <begin position="12"/>
        <end position="33"/>
    </location>
</feature>
<dbReference type="Proteomes" id="UP000238322">
    <property type="component" value="Unassembled WGS sequence"/>
</dbReference>
<sequence>MPSETDQKPSSLANAIVGFVTACCFVMTTAVACQQFAPLAKNWLNAPRHCHCQECDDARKLGIPRPIIEAILEGTMASKFNAERLHRIERELLGVPSQPPTERPPVTPMPPIAPPLIQMPEI</sequence>